<evidence type="ECO:0000313" key="3">
    <source>
        <dbReference type="EMBL" id="VFJ48827.1"/>
    </source>
</evidence>
<protein>
    <recommendedName>
        <fullName evidence="4">OmpA family protein</fullName>
    </recommendedName>
</protein>
<keyword evidence="2" id="KW-0732">Signal</keyword>
<sequence length="555" mass="60078">MMAVNLPATLLFSMLLLSIKTTAALPVIGEQPSAPETETACSEDPLVGYPCRIRRRVDGIIKTNQESISLVRGIQLRRAAEGLQHLPIPSEFAGLFSYLRWHRELYGLDDIDPRNLLQRGAKVKEGALRIEQQKVPIPGSLAYAPSPPERDMPPEGAGAEPGKALSSKVPPEESLPLEKSSGQERKRAPIPGLPPYSAPLPSPEGGIPPEGVAPNSEPDKISSVPPSEQPPSSERSPGEPENGQGKDTGSAGAREATSPTSPPNAGKDAEGGKKQQTVGKHDKDPDDRNVQPPGSDKKMPEPAETDDGDARDGKLQGHQVRPESQEYDNVLEVLRERGDPDQVISLSKDRGPNVESAQQEIEIYRIDSCVIGQDQGESKLPADNVTGCGPSGRLLAGFEPGNYKIIKDNFLPSYQPLFAGLERSLLGYKLPENETVLILGYADHLEYRGSSPWVGKHKRCSFHAGELQFNEVEAAGDSRPMGDDGNQRLALARAREIQNWLERKGVLKSDNVCLMASPGRPKIDSVPAGEPLDRAVAVYVLRTKTQTTEANHEQP</sequence>
<feature type="compositionally biased region" description="Low complexity" evidence="1">
    <location>
        <begin position="222"/>
        <end position="241"/>
    </location>
</feature>
<name>A0A450SA15_9GAMM</name>
<feature type="chain" id="PRO_5019399341" description="OmpA family protein" evidence="2">
    <location>
        <begin position="24"/>
        <end position="555"/>
    </location>
</feature>
<feature type="signal peptide" evidence="2">
    <location>
        <begin position="1"/>
        <end position="23"/>
    </location>
</feature>
<proteinExistence type="predicted"/>
<feature type="compositionally biased region" description="Pro residues" evidence="1">
    <location>
        <begin position="191"/>
        <end position="202"/>
    </location>
</feature>
<evidence type="ECO:0000256" key="1">
    <source>
        <dbReference type="SAM" id="MobiDB-lite"/>
    </source>
</evidence>
<organism evidence="3">
    <name type="scientific">Candidatus Kentrum sp. DK</name>
    <dbReference type="NCBI Taxonomy" id="2126562"/>
    <lineage>
        <taxon>Bacteria</taxon>
        <taxon>Pseudomonadati</taxon>
        <taxon>Pseudomonadota</taxon>
        <taxon>Gammaproteobacteria</taxon>
        <taxon>Candidatus Kentrum</taxon>
    </lineage>
</organism>
<gene>
    <name evidence="3" type="ORF">BECKDK2373B_GA0170837_102135</name>
</gene>
<reference evidence="3" key="1">
    <citation type="submission" date="2019-02" db="EMBL/GenBank/DDBJ databases">
        <authorList>
            <person name="Gruber-Vodicka R. H."/>
            <person name="Seah K. B. B."/>
        </authorList>
    </citation>
    <scope>NUCLEOTIDE SEQUENCE</scope>
    <source>
        <strain evidence="3">BECK_DK47</strain>
    </source>
</reference>
<evidence type="ECO:0000256" key="2">
    <source>
        <dbReference type="SAM" id="SignalP"/>
    </source>
</evidence>
<feature type="compositionally biased region" description="Basic and acidic residues" evidence="1">
    <location>
        <begin position="267"/>
        <end position="301"/>
    </location>
</feature>
<evidence type="ECO:0008006" key="4">
    <source>
        <dbReference type="Google" id="ProtNLM"/>
    </source>
</evidence>
<dbReference type="AlphaFoldDB" id="A0A450SA15"/>
<feature type="region of interest" description="Disordered" evidence="1">
    <location>
        <begin position="138"/>
        <end position="327"/>
    </location>
</feature>
<dbReference type="EMBL" id="CAADEX010000021">
    <property type="protein sequence ID" value="VFJ48827.1"/>
    <property type="molecule type" value="Genomic_DNA"/>
</dbReference>
<feature type="compositionally biased region" description="Basic and acidic residues" evidence="1">
    <location>
        <begin position="308"/>
        <end position="324"/>
    </location>
</feature>
<accession>A0A450SA15</accession>